<evidence type="ECO:0000259" key="2">
    <source>
        <dbReference type="Pfam" id="PF00144"/>
    </source>
</evidence>
<dbReference type="PANTHER" id="PTHR46825">
    <property type="entry name" value="D-ALANYL-D-ALANINE-CARBOXYPEPTIDASE/ENDOPEPTIDASE AMPH"/>
    <property type="match status" value="1"/>
</dbReference>
<dbReference type="SUPFAM" id="SSF56601">
    <property type="entry name" value="beta-lactamase/transpeptidase-like"/>
    <property type="match status" value="1"/>
</dbReference>
<gene>
    <name evidence="3" type="ORF">H4683_003730</name>
</gene>
<dbReference type="AlphaFoldDB" id="A0A927RES6"/>
<keyword evidence="1" id="KW-0472">Membrane</keyword>
<dbReference type="Gene3D" id="3.40.710.10">
    <property type="entry name" value="DD-peptidase/beta-lactamase superfamily"/>
    <property type="match status" value="1"/>
</dbReference>
<feature type="domain" description="Beta-lactamase-related" evidence="2">
    <location>
        <begin position="84"/>
        <end position="409"/>
    </location>
</feature>
<dbReference type="InterPro" id="IPR001466">
    <property type="entry name" value="Beta-lactam-related"/>
</dbReference>
<dbReference type="PANTHER" id="PTHR46825:SF9">
    <property type="entry name" value="BETA-LACTAMASE-RELATED DOMAIN-CONTAINING PROTEIN"/>
    <property type="match status" value="1"/>
</dbReference>
<dbReference type="InterPro" id="IPR012338">
    <property type="entry name" value="Beta-lactam/transpept-like"/>
</dbReference>
<dbReference type="RefSeq" id="WP_225942205.1">
    <property type="nucleotide sequence ID" value="NZ_JADBEL010000030.1"/>
</dbReference>
<organism evidence="3 4">
    <name type="scientific">Sporosarcina limicola</name>
    <dbReference type="NCBI Taxonomy" id="34101"/>
    <lineage>
        <taxon>Bacteria</taxon>
        <taxon>Bacillati</taxon>
        <taxon>Bacillota</taxon>
        <taxon>Bacilli</taxon>
        <taxon>Bacillales</taxon>
        <taxon>Caryophanaceae</taxon>
        <taxon>Sporosarcina</taxon>
    </lineage>
</organism>
<keyword evidence="1" id="KW-1133">Transmembrane helix</keyword>
<feature type="transmembrane region" description="Helical" evidence="1">
    <location>
        <begin position="645"/>
        <end position="664"/>
    </location>
</feature>
<evidence type="ECO:0000256" key="1">
    <source>
        <dbReference type="SAM" id="Phobius"/>
    </source>
</evidence>
<comment type="caution">
    <text evidence="3">The sequence shown here is derived from an EMBL/GenBank/DDBJ whole genome shotgun (WGS) entry which is preliminary data.</text>
</comment>
<feature type="transmembrane region" description="Helical" evidence="1">
    <location>
        <begin position="571"/>
        <end position="591"/>
    </location>
</feature>
<keyword evidence="1" id="KW-0812">Transmembrane</keyword>
<evidence type="ECO:0000313" key="3">
    <source>
        <dbReference type="EMBL" id="MBE1556605.1"/>
    </source>
</evidence>
<accession>A0A927RES6</accession>
<name>A0A927RES6_9BACL</name>
<feature type="transmembrane region" description="Helical" evidence="1">
    <location>
        <begin position="611"/>
        <end position="633"/>
    </location>
</feature>
<proteinExistence type="predicted"/>
<dbReference type="EMBL" id="JADBEL010000030">
    <property type="protein sequence ID" value="MBE1556605.1"/>
    <property type="molecule type" value="Genomic_DNA"/>
</dbReference>
<dbReference type="InterPro" id="IPR050491">
    <property type="entry name" value="AmpC-like"/>
</dbReference>
<keyword evidence="4" id="KW-1185">Reference proteome</keyword>
<feature type="transmembrane region" description="Helical" evidence="1">
    <location>
        <begin position="535"/>
        <end position="556"/>
    </location>
</feature>
<dbReference type="Proteomes" id="UP000658225">
    <property type="component" value="Unassembled WGS sequence"/>
</dbReference>
<protein>
    <submittedName>
        <fullName evidence="3">CubicO group peptidase (Beta-lactamase class C family)</fullName>
    </submittedName>
</protein>
<evidence type="ECO:0000313" key="4">
    <source>
        <dbReference type="Proteomes" id="UP000658225"/>
    </source>
</evidence>
<reference evidence="3" key="1">
    <citation type="submission" date="2020-10" db="EMBL/GenBank/DDBJ databases">
        <title>Genomic Encyclopedia of Type Strains, Phase IV (KMG-IV): sequencing the most valuable type-strain genomes for metagenomic binning, comparative biology and taxonomic classification.</title>
        <authorList>
            <person name="Goeker M."/>
        </authorList>
    </citation>
    <scope>NUCLEOTIDE SEQUENCE</scope>
    <source>
        <strain evidence="3">DSM 13886</strain>
    </source>
</reference>
<sequence>MPTTTKMKNNSSKQPGNRMFRMPATVKKKLVAGVILLAFLVTGTGASLFWVQEPASAAASQAVKSDAKPADLNDSAEVAAFVDKVMKSNMDLFEIPGAVISIVKDDKVLFSKGYGHSNIEKDAPIEPETSMFRIASTTKLFTWTAVMQLVEQGKLDLDTDINTYLKSMKIPDTYLKPITLRDLMTHTAGFEEGGMGYQITTDEKKLPGSISETLTEHMLARVRPPGEVVSYSNYGATLAGLIVEEVSGMPYNDYIQKNIFDALDMNYATVQEPIPASLDPYKVLGYASENKKFVNKPTTFEAGFRPAGSGTVSALDMSHFMIAHLNDGSYGNKQILKPETAKLMHSTAFQFDKRLPDMALGFFELNVNGQHVISHGGADTLFITELYLVPEEQIGIFVSYSGGNGDDAKAGMLQAFFDHYFPAPEVKLPASPSEVDVQKYAGSYKFTRRNFSHIDKFFSLLTEINVSVSDNQLSIGQGEEQMLYVPIEENLFQQVGGPNQMAFRTNESGEPTEMMLDFLPGLPLERTQLIDQSKFWLSLLGISFVLFISVLIGYAFRVRSVNKMEKPKKRAVWLLVVTAGWALITCVLTITEVMNMDTLERLSHISNSVKIFLIMPIIFVGLTIALLLCTFQVWKNKYWTVFKRVYYTLIVLGAVALSLFFYHWNLLGWQFG</sequence>
<dbReference type="Pfam" id="PF00144">
    <property type="entry name" value="Beta-lactamase"/>
    <property type="match status" value="1"/>
</dbReference>